<keyword evidence="3" id="KW-1185">Reference proteome</keyword>
<feature type="compositionally biased region" description="Polar residues" evidence="1">
    <location>
        <begin position="125"/>
        <end position="134"/>
    </location>
</feature>
<dbReference type="EMBL" id="JAQQWM010000002">
    <property type="protein sequence ID" value="KAK8078366.1"/>
    <property type="molecule type" value="Genomic_DNA"/>
</dbReference>
<protein>
    <submittedName>
        <fullName evidence="2">Uncharacterized protein</fullName>
    </submittedName>
</protein>
<comment type="caution">
    <text evidence="2">The sequence shown here is derived from an EMBL/GenBank/DDBJ whole genome shotgun (WGS) entry which is preliminary data.</text>
</comment>
<evidence type="ECO:0000256" key="1">
    <source>
        <dbReference type="SAM" id="MobiDB-lite"/>
    </source>
</evidence>
<proteinExistence type="predicted"/>
<reference evidence="2 3" key="1">
    <citation type="submission" date="2023-01" db="EMBL/GenBank/DDBJ databases">
        <title>Analysis of 21 Apiospora genomes using comparative genomics revels a genus with tremendous synthesis potential of carbohydrate active enzymes and secondary metabolites.</title>
        <authorList>
            <person name="Sorensen T."/>
        </authorList>
    </citation>
    <scope>NUCLEOTIDE SEQUENCE [LARGE SCALE GENOMIC DNA]</scope>
    <source>
        <strain evidence="2 3">CBS 83171</strain>
    </source>
</reference>
<dbReference type="Proteomes" id="UP001446871">
    <property type="component" value="Unassembled WGS sequence"/>
</dbReference>
<feature type="region of interest" description="Disordered" evidence="1">
    <location>
        <begin position="111"/>
        <end position="162"/>
    </location>
</feature>
<evidence type="ECO:0000313" key="3">
    <source>
        <dbReference type="Proteomes" id="UP001446871"/>
    </source>
</evidence>
<gene>
    <name evidence="2" type="ORF">PG996_004536</name>
</gene>
<evidence type="ECO:0000313" key="2">
    <source>
        <dbReference type="EMBL" id="KAK8078366.1"/>
    </source>
</evidence>
<sequence>MDVITAEQMDVLDRLWDIFESVNINWMVLAYHARFESSEDAKEHYNDIGQYQPSKFEITRRDIKTVVGLAGILYGVKIDWQRVAVRSGILKGFKAKAHHRDLAMLEDRPISPTPSVRLSDDDSVSHQISPTPSVRLSDGDSDFRQISPARDVSLSDGDSDSD</sequence>
<organism evidence="2 3">
    <name type="scientific">Apiospora saccharicola</name>
    <dbReference type="NCBI Taxonomy" id="335842"/>
    <lineage>
        <taxon>Eukaryota</taxon>
        <taxon>Fungi</taxon>
        <taxon>Dikarya</taxon>
        <taxon>Ascomycota</taxon>
        <taxon>Pezizomycotina</taxon>
        <taxon>Sordariomycetes</taxon>
        <taxon>Xylariomycetidae</taxon>
        <taxon>Amphisphaeriales</taxon>
        <taxon>Apiosporaceae</taxon>
        <taxon>Apiospora</taxon>
    </lineage>
</organism>
<name>A0ABR1W749_9PEZI</name>
<accession>A0ABR1W749</accession>